<dbReference type="RefSeq" id="WP_153404345.1">
    <property type="nucleotide sequence ID" value="NZ_ML762432.1"/>
</dbReference>
<dbReference type="PANTHER" id="PTHR38445:SF6">
    <property type="entry name" value="GNTR-FAMILY TRANSCRIPTIONAL REGULATOR"/>
    <property type="match status" value="1"/>
</dbReference>
<dbReference type="SMART" id="SM00345">
    <property type="entry name" value="HTH_GNTR"/>
    <property type="match status" value="1"/>
</dbReference>
<evidence type="ECO:0000313" key="6">
    <source>
        <dbReference type="Proteomes" id="UP000480246"/>
    </source>
</evidence>
<dbReference type="AlphaFoldDB" id="A0A7C8GT51"/>
<comment type="caution">
    <text evidence="5">The sequence shown here is derived from an EMBL/GenBank/DDBJ whole genome shotgun (WGS) entry which is preliminary data.</text>
</comment>
<sequence>MAQHFRTDKPIYLQIADQIIQEIISGKKHTGDKLPSVRELALEEGVNPNTIQRVYRELEGKKIAVTKRGQGTFVTESHEVIDRWRKELVKQYVEQFMQDMKGLGFTSDEIQSNLSQYKEREVND</sequence>
<keyword evidence="1" id="KW-0805">Transcription regulation</keyword>
<dbReference type="CDD" id="cd07377">
    <property type="entry name" value="WHTH_GntR"/>
    <property type="match status" value="1"/>
</dbReference>
<dbReference type="GO" id="GO:0003700">
    <property type="term" value="F:DNA-binding transcription factor activity"/>
    <property type="evidence" value="ECO:0007669"/>
    <property type="project" value="InterPro"/>
</dbReference>
<evidence type="ECO:0000313" key="5">
    <source>
        <dbReference type="EMBL" id="KAB8131311.1"/>
    </source>
</evidence>
<dbReference type="InterPro" id="IPR000524">
    <property type="entry name" value="Tscrpt_reg_HTH_GntR"/>
</dbReference>
<accession>A0A7C8GT51</accession>
<keyword evidence="3" id="KW-0804">Transcription</keyword>
<keyword evidence="2" id="KW-0238">DNA-binding</keyword>
<dbReference type="GO" id="GO:0003677">
    <property type="term" value="F:DNA binding"/>
    <property type="evidence" value="ECO:0007669"/>
    <property type="project" value="UniProtKB-KW"/>
</dbReference>
<keyword evidence="6" id="KW-1185">Reference proteome</keyword>
<dbReference type="Pfam" id="PF00392">
    <property type="entry name" value="GntR"/>
    <property type="match status" value="1"/>
</dbReference>
<dbReference type="Gene3D" id="1.10.10.10">
    <property type="entry name" value="Winged helix-like DNA-binding domain superfamily/Winged helix DNA-binding domain"/>
    <property type="match status" value="1"/>
</dbReference>
<feature type="domain" description="HTH gntR-type" evidence="4">
    <location>
        <begin position="9"/>
        <end position="77"/>
    </location>
</feature>
<organism evidence="5 6">
    <name type="scientific">Gracilibacillus oryzae</name>
    <dbReference type="NCBI Taxonomy" id="1672701"/>
    <lineage>
        <taxon>Bacteria</taxon>
        <taxon>Bacillati</taxon>
        <taxon>Bacillota</taxon>
        <taxon>Bacilli</taxon>
        <taxon>Bacillales</taxon>
        <taxon>Bacillaceae</taxon>
        <taxon>Gracilibacillus</taxon>
    </lineage>
</organism>
<dbReference type="OrthoDB" id="362473at2"/>
<name>A0A7C8GT51_9BACI</name>
<evidence type="ECO:0000256" key="1">
    <source>
        <dbReference type="ARBA" id="ARBA00023015"/>
    </source>
</evidence>
<dbReference type="PANTHER" id="PTHR38445">
    <property type="entry name" value="HTH-TYPE TRANSCRIPTIONAL REPRESSOR YTRA"/>
    <property type="match status" value="1"/>
</dbReference>
<dbReference type="InterPro" id="IPR036390">
    <property type="entry name" value="WH_DNA-bd_sf"/>
</dbReference>
<dbReference type="InterPro" id="IPR036388">
    <property type="entry name" value="WH-like_DNA-bd_sf"/>
</dbReference>
<evidence type="ECO:0000256" key="2">
    <source>
        <dbReference type="ARBA" id="ARBA00023125"/>
    </source>
</evidence>
<dbReference type="Proteomes" id="UP000480246">
    <property type="component" value="Unassembled WGS sequence"/>
</dbReference>
<evidence type="ECO:0000259" key="4">
    <source>
        <dbReference type="PROSITE" id="PS50949"/>
    </source>
</evidence>
<protein>
    <submittedName>
        <fullName evidence="5">GntR family transcriptional regulator</fullName>
    </submittedName>
</protein>
<gene>
    <name evidence="5" type="ORF">F9U64_13385</name>
</gene>
<reference evidence="5 6" key="1">
    <citation type="submission" date="2019-10" db="EMBL/GenBank/DDBJ databases">
        <title>Gracilibacillus sp. nov. isolated from rice seeds.</title>
        <authorList>
            <person name="He S."/>
        </authorList>
    </citation>
    <scope>NUCLEOTIDE SEQUENCE [LARGE SCALE GENOMIC DNA]</scope>
    <source>
        <strain evidence="5 6">TD8</strain>
    </source>
</reference>
<dbReference type="SUPFAM" id="SSF46785">
    <property type="entry name" value="Winged helix' DNA-binding domain"/>
    <property type="match status" value="1"/>
</dbReference>
<proteinExistence type="predicted"/>
<dbReference type="PROSITE" id="PS50949">
    <property type="entry name" value="HTH_GNTR"/>
    <property type="match status" value="1"/>
</dbReference>
<dbReference type="EMBL" id="WEID01000067">
    <property type="protein sequence ID" value="KAB8131311.1"/>
    <property type="molecule type" value="Genomic_DNA"/>
</dbReference>
<evidence type="ECO:0000256" key="3">
    <source>
        <dbReference type="ARBA" id="ARBA00023163"/>
    </source>
</evidence>